<evidence type="ECO:0008006" key="3">
    <source>
        <dbReference type="Google" id="ProtNLM"/>
    </source>
</evidence>
<evidence type="ECO:0000313" key="2">
    <source>
        <dbReference type="Proteomes" id="UP001370758"/>
    </source>
</evidence>
<comment type="caution">
    <text evidence="1">The sequence shown here is derived from an EMBL/GenBank/DDBJ whole genome shotgun (WGS) entry which is preliminary data.</text>
</comment>
<dbReference type="Proteomes" id="UP001370758">
    <property type="component" value="Unassembled WGS sequence"/>
</dbReference>
<protein>
    <recommendedName>
        <fullName evidence="3">RGS domain-containing protein</fullName>
    </recommendedName>
</protein>
<proteinExistence type="predicted"/>
<keyword evidence="2" id="KW-1185">Reference proteome</keyword>
<evidence type="ECO:0000313" key="1">
    <source>
        <dbReference type="EMBL" id="KAK6501331.1"/>
    </source>
</evidence>
<name>A0AAV9W8P7_9PEZI</name>
<sequence>MLDLFYRRPTTTCSSGTFGSTPTCENGICPEIDGIPPKLSFDRVVNGHTSADYRDSAQKELELTKLKPCTLEDFSKYLRFSNMNDHADALQFFVWRREVALAALGKHDTTNELRAKVTSLAPVTVFR</sequence>
<dbReference type="EMBL" id="JAVHJL010000006">
    <property type="protein sequence ID" value="KAK6501331.1"/>
    <property type="molecule type" value="Genomic_DNA"/>
</dbReference>
<reference evidence="1 2" key="1">
    <citation type="submission" date="2023-08" db="EMBL/GenBank/DDBJ databases">
        <authorList>
            <person name="Palmer J.M."/>
        </authorList>
    </citation>
    <scope>NUCLEOTIDE SEQUENCE [LARGE SCALE GENOMIC DNA]</scope>
    <source>
        <strain evidence="1 2">TWF481</strain>
    </source>
</reference>
<dbReference type="AlphaFoldDB" id="A0AAV9W8P7"/>
<gene>
    <name evidence="1" type="ORF">TWF481_009173</name>
</gene>
<accession>A0AAV9W8P7</accession>
<organism evidence="1 2">
    <name type="scientific">Arthrobotrys musiformis</name>
    <dbReference type="NCBI Taxonomy" id="47236"/>
    <lineage>
        <taxon>Eukaryota</taxon>
        <taxon>Fungi</taxon>
        <taxon>Dikarya</taxon>
        <taxon>Ascomycota</taxon>
        <taxon>Pezizomycotina</taxon>
        <taxon>Orbiliomycetes</taxon>
        <taxon>Orbiliales</taxon>
        <taxon>Orbiliaceae</taxon>
        <taxon>Arthrobotrys</taxon>
    </lineage>
</organism>